<feature type="transmembrane region" description="Helical" evidence="6">
    <location>
        <begin position="141"/>
        <end position="160"/>
    </location>
</feature>
<feature type="domain" description="NADH:quinone oxidoreductase/Mrp antiporter transmembrane" evidence="7">
    <location>
        <begin position="135"/>
        <end position="420"/>
    </location>
</feature>
<keyword evidence="2 5" id="KW-0812">Transmembrane</keyword>
<feature type="transmembrane region" description="Helical" evidence="6">
    <location>
        <begin position="553"/>
        <end position="571"/>
    </location>
</feature>
<feature type="transmembrane region" description="Helical" evidence="6">
    <location>
        <begin position="86"/>
        <end position="106"/>
    </location>
</feature>
<dbReference type="AlphaFoldDB" id="A0AAU7FB97"/>
<dbReference type="GO" id="GO:0008137">
    <property type="term" value="F:NADH dehydrogenase (ubiquinone) activity"/>
    <property type="evidence" value="ECO:0007669"/>
    <property type="project" value="InterPro"/>
</dbReference>
<evidence type="ECO:0000256" key="3">
    <source>
        <dbReference type="ARBA" id="ARBA00022989"/>
    </source>
</evidence>
<dbReference type="PANTHER" id="PTHR42829">
    <property type="entry name" value="NADH-UBIQUINONE OXIDOREDUCTASE CHAIN 5"/>
    <property type="match status" value="1"/>
</dbReference>
<dbReference type="InterPro" id="IPR003945">
    <property type="entry name" value="NU5C-like"/>
</dbReference>
<dbReference type="PRINTS" id="PR01434">
    <property type="entry name" value="NADHDHGNASE5"/>
</dbReference>
<dbReference type="GO" id="GO:0016020">
    <property type="term" value="C:membrane"/>
    <property type="evidence" value="ECO:0007669"/>
    <property type="project" value="UniProtKB-SubCell"/>
</dbReference>
<dbReference type="PANTHER" id="PTHR42829:SF2">
    <property type="entry name" value="NADH-UBIQUINONE OXIDOREDUCTASE CHAIN 5"/>
    <property type="match status" value="1"/>
</dbReference>
<feature type="transmembrane region" description="Helical" evidence="6">
    <location>
        <begin position="384"/>
        <end position="406"/>
    </location>
</feature>
<protein>
    <submittedName>
        <fullName evidence="9">NADH-quinone oxidoreductase subunit L</fullName>
    </submittedName>
</protein>
<organism evidence="9">
    <name type="scientific">Chitinibacter mangrovi</name>
    <dbReference type="NCBI Taxonomy" id="3153927"/>
    <lineage>
        <taxon>Bacteria</taxon>
        <taxon>Pseudomonadati</taxon>
        <taxon>Pseudomonadota</taxon>
        <taxon>Betaproteobacteria</taxon>
        <taxon>Neisseriales</taxon>
        <taxon>Chitinibacteraceae</taxon>
        <taxon>Chitinibacter</taxon>
    </lineage>
</organism>
<name>A0AAU7FB97_9NEIS</name>
<feature type="transmembrane region" description="Helical" evidence="6">
    <location>
        <begin position="426"/>
        <end position="449"/>
    </location>
</feature>
<dbReference type="GO" id="GO:0015990">
    <property type="term" value="P:electron transport coupled proton transport"/>
    <property type="evidence" value="ECO:0007669"/>
    <property type="project" value="TreeGrafter"/>
</dbReference>
<proteinExistence type="predicted"/>
<evidence type="ECO:0000256" key="6">
    <source>
        <dbReference type="SAM" id="Phobius"/>
    </source>
</evidence>
<feature type="transmembrane region" description="Helical" evidence="6">
    <location>
        <begin position="220"/>
        <end position="238"/>
    </location>
</feature>
<dbReference type="RefSeq" id="WP_348945754.1">
    <property type="nucleotide sequence ID" value="NZ_CP157355.1"/>
</dbReference>
<evidence type="ECO:0000256" key="5">
    <source>
        <dbReference type="RuleBase" id="RU000320"/>
    </source>
</evidence>
<keyword evidence="3 6" id="KW-1133">Transmembrane helix</keyword>
<dbReference type="GO" id="GO:0003954">
    <property type="term" value="F:NADH dehydrogenase activity"/>
    <property type="evidence" value="ECO:0007669"/>
    <property type="project" value="TreeGrafter"/>
</dbReference>
<evidence type="ECO:0000313" key="9">
    <source>
        <dbReference type="EMBL" id="XBM01461.1"/>
    </source>
</evidence>
<dbReference type="PRINTS" id="PR01435">
    <property type="entry name" value="NPOXDRDTASE5"/>
</dbReference>
<sequence length="679" mass="74784">MDMKSIYLLIPLAPLFGALIAGLFGWLIGRRAAHCVTIAGVAVSFGLSAYVLQYLLAGGESFNGTVYTWLTVNGVDLNVGFLVDNLTAMMMCVVTFVSLMVHLYTIGYMHEDPGYQRFFSYISLFTFSMLMLVMSNNFVQLFFGWEAVGLVSYLLIGFWFKRPTATFANLKAFLVNRVGDFGFLLGIGLVLAHFGSLDYAEVFAKAPELQNATISILPGTTWSLMTVTCILLFIGAMGKSAQFPLHVWLPDSMEGPTPISALIHAATMVTAGIFMVSRMSPLFEMSETALNFVLVIGAITALFMGFLGIIQNDIKRVVAYSTLSQLGYMTVALGASAYSVAVFHLMTHAFFKALLFLAAGSVIMGMHHDQDIRNMGGLRKYMKITWITSLLGSLALIGTPFLSGFYSKDSIILAVQASTLPGAGFAYFAVVAGVFVTAFYSFRMYFLVFHGKEQWMLKKDHHHAHDAHDDHDHHHGLGPNDKPHESPWVVTLPLVLLAIPSVLIGAWAMTPMLVGDFFKDVIFVNHDLHGAMEAVGEHAEDWYHMGMHAFVTLPFWLAVAGVASAYFFYMVKPEIPAALDRFFTSIGVKKLLEEKYYMDHLYINGFAAGGRALGTVLWKVGDTLLIDGLVVNGTAKLVGLFSNLTRRIQSGYIYHYAFAMILGALLLLTIWLGGLLQVQ</sequence>
<evidence type="ECO:0000259" key="8">
    <source>
        <dbReference type="Pfam" id="PF00662"/>
    </source>
</evidence>
<dbReference type="EMBL" id="CP157355">
    <property type="protein sequence ID" value="XBM01461.1"/>
    <property type="molecule type" value="Genomic_DNA"/>
</dbReference>
<dbReference type="InterPro" id="IPR001750">
    <property type="entry name" value="ND/Mrp_TM"/>
</dbReference>
<evidence type="ECO:0000256" key="4">
    <source>
        <dbReference type="ARBA" id="ARBA00023136"/>
    </source>
</evidence>
<dbReference type="Gene3D" id="1.20.5.2700">
    <property type="match status" value="1"/>
</dbReference>
<feature type="transmembrane region" description="Helical" evidence="6">
    <location>
        <begin position="181"/>
        <end position="200"/>
    </location>
</feature>
<evidence type="ECO:0000256" key="2">
    <source>
        <dbReference type="ARBA" id="ARBA00022692"/>
    </source>
</evidence>
<comment type="subcellular location">
    <subcellularLocation>
        <location evidence="1">Endomembrane system</location>
        <topology evidence="1">Multi-pass membrane protein</topology>
    </subcellularLocation>
    <subcellularLocation>
        <location evidence="5">Membrane</location>
        <topology evidence="5">Multi-pass membrane protein</topology>
    </subcellularLocation>
</comment>
<accession>A0AAU7FB97</accession>
<feature type="transmembrane region" description="Helical" evidence="6">
    <location>
        <begin position="488"/>
        <end position="509"/>
    </location>
</feature>
<evidence type="ECO:0000256" key="1">
    <source>
        <dbReference type="ARBA" id="ARBA00004127"/>
    </source>
</evidence>
<dbReference type="NCBIfam" id="NF005141">
    <property type="entry name" value="PRK06590.1"/>
    <property type="match status" value="1"/>
</dbReference>
<dbReference type="NCBIfam" id="TIGR01974">
    <property type="entry name" value="NDH_I_L"/>
    <property type="match status" value="1"/>
</dbReference>
<keyword evidence="4 6" id="KW-0472">Membrane</keyword>
<reference evidence="9" key="1">
    <citation type="submission" date="2024-05" db="EMBL/GenBank/DDBJ databases">
        <authorList>
            <person name="Yang L."/>
            <person name="Pan L."/>
        </authorList>
    </citation>
    <scope>NUCLEOTIDE SEQUENCE</scope>
    <source>
        <strain evidence="9">FCG-7</strain>
    </source>
</reference>
<dbReference type="Pfam" id="PF00662">
    <property type="entry name" value="Proton_antipo_N"/>
    <property type="match status" value="1"/>
</dbReference>
<dbReference type="InterPro" id="IPR001516">
    <property type="entry name" value="Proton_antipo_N"/>
</dbReference>
<evidence type="ECO:0000259" key="7">
    <source>
        <dbReference type="Pfam" id="PF00361"/>
    </source>
</evidence>
<feature type="transmembrane region" description="Helical" evidence="6">
    <location>
        <begin position="317"/>
        <end position="335"/>
    </location>
</feature>
<gene>
    <name evidence="9" type="primary">nuoL</name>
    <name evidence="9" type="ORF">ABHF33_04035</name>
</gene>
<dbReference type="Pfam" id="PF00361">
    <property type="entry name" value="Proton_antipo_M"/>
    <property type="match status" value="1"/>
</dbReference>
<dbReference type="InterPro" id="IPR018393">
    <property type="entry name" value="NADHpl_OxRdtase_5_subgr"/>
</dbReference>
<feature type="transmembrane region" description="Helical" evidence="6">
    <location>
        <begin position="35"/>
        <end position="56"/>
    </location>
</feature>
<feature type="transmembrane region" description="Helical" evidence="6">
    <location>
        <begin position="341"/>
        <end position="363"/>
    </location>
</feature>
<feature type="transmembrane region" description="Helical" evidence="6">
    <location>
        <begin position="289"/>
        <end position="310"/>
    </location>
</feature>
<dbReference type="GO" id="GO:0042773">
    <property type="term" value="P:ATP synthesis coupled electron transport"/>
    <property type="evidence" value="ECO:0007669"/>
    <property type="project" value="InterPro"/>
</dbReference>
<feature type="transmembrane region" description="Helical" evidence="6">
    <location>
        <begin position="118"/>
        <end position="135"/>
    </location>
</feature>
<feature type="transmembrane region" description="Helical" evidence="6">
    <location>
        <begin position="6"/>
        <end position="28"/>
    </location>
</feature>
<dbReference type="KEGG" id="cmav:ABHF33_04035"/>
<dbReference type="GO" id="GO:0012505">
    <property type="term" value="C:endomembrane system"/>
    <property type="evidence" value="ECO:0007669"/>
    <property type="project" value="UniProtKB-SubCell"/>
</dbReference>
<feature type="transmembrane region" description="Helical" evidence="6">
    <location>
        <begin position="653"/>
        <end position="676"/>
    </location>
</feature>
<feature type="domain" description="NADH-Ubiquinone oxidoreductase (complex I) chain 5 N-terminal" evidence="8">
    <location>
        <begin position="69"/>
        <end position="119"/>
    </location>
</feature>
<feature type="transmembrane region" description="Helical" evidence="6">
    <location>
        <begin position="259"/>
        <end position="277"/>
    </location>
</feature>